<evidence type="ECO:0000256" key="4">
    <source>
        <dbReference type="SAM" id="MobiDB-lite"/>
    </source>
</evidence>
<dbReference type="AlphaFoldDB" id="A0A430FAI1"/>
<proteinExistence type="predicted"/>
<feature type="region of interest" description="Disordered" evidence="4">
    <location>
        <begin position="329"/>
        <end position="351"/>
    </location>
</feature>
<dbReference type="GO" id="GO:0004386">
    <property type="term" value="F:helicase activity"/>
    <property type="evidence" value="ECO:0007669"/>
    <property type="project" value="UniProtKB-KW"/>
</dbReference>
<dbReference type="InterPro" id="IPR011604">
    <property type="entry name" value="PDDEXK-like_dom_sf"/>
</dbReference>
<evidence type="ECO:0000259" key="5">
    <source>
        <dbReference type="Pfam" id="PF12705"/>
    </source>
</evidence>
<feature type="domain" description="PD-(D/E)XK endonuclease-like" evidence="5">
    <location>
        <begin position="26"/>
        <end position="277"/>
    </location>
</feature>
<comment type="caution">
    <text evidence="6">The sequence shown here is derived from an EMBL/GenBank/DDBJ whole genome shotgun (WGS) entry which is preliminary data.</text>
</comment>
<evidence type="ECO:0000256" key="1">
    <source>
        <dbReference type="ARBA" id="ARBA00022763"/>
    </source>
</evidence>
<keyword evidence="2" id="KW-0547">Nucleotide-binding</keyword>
<sequence>MTDVTLLSFNPDGTATPTARIDPPARFSHSTLTAWTQCPARWAADRLIGREPADADPLILGTIVHRAIQKAMDEPGVAAPDWRALTADAITLLRAEHDHDGRGKDPAPPITLQDGTRATDAYWAHLAWRKIRDFRLTDALGRTPRPAATEQHVEGEWDGIRLHGYVDYRDEAGILIDWKTGRIPAFADAARTHADQLRLYTHLYATMGVPVHAARDVYVEQRDLRAADLSAEAMDATRARIVAAATDMTAALDAHTQRLRLHPSALCPWCPLANVCPAARIDGAKARRAAAAQPVAAHDPRFVRTHAHATNDGKETRMDLSAFLMGEAAATSAPTRPDPPAPAAGTDPWATPAGREALAQWGIVDDTADTTPEPRTGKVPEPHPAAPPRMAEGKPWEATWDGTTLNPAGYGWSRWVDITLDAMTLACDDTDACTTATLIVQAAWAAARTALGEGGAPDIPGLAEGRPMAEPLFAWLDTTVARDTLRILRTLLDHDTQGTACERIGRAARRAADIWGAMLAPLDPDAMMGVPARPGRTGTGTAKNTRP</sequence>
<keyword evidence="7" id="KW-1185">Reference proteome</keyword>
<dbReference type="Proteomes" id="UP000288052">
    <property type="component" value="Unassembled WGS sequence"/>
</dbReference>
<dbReference type="InterPro" id="IPR038726">
    <property type="entry name" value="PDDEXK_AddAB-type"/>
</dbReference>
<dbReference type="Gene3D" id="3.90.320.10">
    <property type="match status" value="1"/>
</dbReference>
<dbReference type="Pfam" id="PF12705">
    <property type="entry name" value="PDDEXK_1"/>
    <property type="match status" value="1"/>
</dbReference>
<organism evidence="6 7">
    <name type="scientific">Bifidobacterium castoris</name>
    <dbReference type="NCBI Taxonomy" id="2306972"/>
    <lineage>
        <taxon>Bacteria</taxon>
        <taxon>Bacillati</taxon>
        <taxon>Actinomycetota</taxon>
        <taxon>Actinomycetes</taxon>
        <taxon>Bifidobacteriales</taxon>
        <taxon>Bifidobacteriaceae</taxon>
        <taxon>Bifidobacterium</taxon>
    </lineage>
</organism>
<keyword evidence="2" id="KW-0378">Hydrolase</keyword>
<accession>A0A430FAI1</accession>
<keyword evidence="2" id="KW-0067">ATP-binding</keyword>
<keyword evidence="3" id="KW-0234">DNA repair</keyword>
<feature type="compositionally biased region" description="Polar residues" evidence="4">
    <location>
        <begin position="1"/>
        <end position="17"/>
    </location>
</feature>
<keyword evidence="2" id="KW-0347">Helicase</keyword>
<feature type="region of interest" description="Disordered" evidence="4">
    <location>
        <begin position="1"/>
        <end position="24"/>
    </location>
</feature>
<reference evidence="6 7" key="1">
    <citation type="submission" date="2018-09" db="EMBL/GenBank/DDBJ databases">
        <title>Characterization of the phylogenetic diversity of five novel species belonging to the genus Bifidobacterium.</title>
        <authorList>
            <person name="Lugli G.A."/>
            <person name="Duranti S."/>
            <person name="Milani C."/>
        </authorList>
    </citation>
    <scope>NUCLEOTIDE SEQUENCE [LARGE SCALE GENOMIC DNA]</scope>
    <source>
        <strain evidence="6 7">2020B</strain>
    </source>
</reference>
<keyword evidence="1" id="KW-0227">DNA damage</keyword>
<protein>
    <submittedName>
        <fullName evidence="6">PD-(D/E)XK nuclease superfamily</fullName>
    </submittedName>
</protein>
<evidence type="ECO:0000256" key="3">
    <source>
        <dbReference type="ARBA" id="ARBA00023204"/>
    </source>
</evidence>
<name>A0A430FAI1_9BIFI</name>
<dbReference type="GO" id="GO:0006281">
    <property type="term" value="P:DNA repair"/>
    <property type="evidence" value="ECO:0007669"/>
    <property type="project" value="UniProtKB-KW"/>
</dbReference>
<evidence type="ECO:0000256" key="2">
    <source>
        <dbReference type="ARBA" id="ARBA00022806"/>
    </source>
</evidence>
<evidence type="ECO:0000313" key="6">
    <source>
        <dbReference type="EMBL" id="RSX49841.1"/>
    </source>
</evidence>
<gene>
    <name evidence="6" type="ORF">D2E22_0302</name>
</gene>
<evidence type="ECO:0000313" key="7">
    <source>
        <dbReference type="Proteomes" id="UP000288052"/>
    </source>
</evidence>
<feature type="region of interest" description="Disordered" evidence="4">
    <location>
        <begin position="367"/>
        <end position="392"/>
    </location>
</feature>
<dbReference type="EMBL" id="QXGI01000001">
    <property type="protein sequence ID" value="RSX49841.1"/>
    <property type="molecule type" value="Genomic_DNA"/>
</dbReference>